<name>A0AAW9SRL3_CORAY</name>
<keyword evidence="1" id="KW-0175">Coiled coil</keyword>
<dbReference type="Gene3D" id="3.10.310.50">
    <property type="match status" value="1"/>
</dbReference>
<dbReference type="AlphaFoldDB" id="A0AAW9SRL3"/>
<comment type="caution">
    <text evidence="3">The sequence shown here is derived from an EMBL/GenBank/DDBJ whole genome shotgun (WGS) entry which is preliminary data.</text>
</comment>
<dbReference type="Proteomes" id="UP001223646">
    <property type="component" value="Unassembled WGS sequence"/>
</dbReference>
<reference evidence="3" key="2">
    <citation type="submission" date="2024-05" db="EMBL/GenBank/DDBJ databases">
        <authorList>
            <person name="Wolfe A."/>
        </authorList>
    </citation>
    <scope>NUCLEOTIDE SEQUENCE</scope>
    <source>
        <strain evidence="3">UMB1064</strain>
    </source>
</reference>
<gene>
    <name evidence="3" type="ORF">QP460_003800</name>
</gene>
<feature type="coiled-coil region" evidence="1">
    <location>
        <begin position="328"/>
        <end position="362"/>
    </location>
</feature>
<reference evidence="3" key="1">
    <citation type="submission" date="2023-05" db="EMBL/GenBank/DDBJ databases">
        <authorList>
            <person name="Du J."/>
        </authorList>
    </citation>
    <scope>NUCLEOTIDE SEQUENCE</scope>
    <source>
        <strain evidence="3">UMB1064</strain>
    </source>
</reference>
<protein>
    <submittedName>
        <fullName evidence="3">TPM domain-containing protein</fullName>
    </submittedName>
</protein>
<evidence type="ECO:0000256" key="1">
    <source>
        <dbReference type="SAM" id="Coils"/>
    </source>
</evidence>
<organism evidence="3 4">
    <name type="scientific">Corynebacterium amycolatum</name>
    <dbReference type="NCBI Taxonomy" id="43765"/>
    <lineage>
        <taxon>Bacteria</taxon>
        <taxon>Bacillati</taxon>
        <taxon>Actinomycetota</taxon>
        <taxon>Actinomycetes</taxon>
        <taxon>Mycobacteriales</taxon>
        <taxon>Corynebacteriaceae</taxon>
        <taxon>Corynebacterium</taxon>
    </lineage>
</organism>
<dbReference type="RefSeq" id="WP_222866743.1">
    <property type="nucleotide sequence ID" value="NZ_JASOMP010000006.1"/>
</dbReference>
<accession>A0AAW9SRL3</accession>
<sequence>MSDRNRVFRPLYLAASGVFLGLSMPLITTALPTQSPVHAPASLLALAPSASLAHAEAPADVSGDVDDLAGVLSGGEEARLKEQIQQLKTDKRLLFSVFYIKSFDGIQGEQWAQQAWEHLGAADNRGVLVVAVEDRNLGAFVGDSFPRNAEAVNSAAQGQLLEDDNWAAAGEAAIAEAGGGSGSAGGWALGAGLGGAAVVGGTTWAVGRRNKKKRDEEEIARGRNIDPRDVSSLDSLSTSSLDVLARDEIVSTDESIRKASTELDLARAEFGTERIRSFDNALKHSQSTLERAFALRQQLDDGSVADEIERRSVLLEIISTCGVADDQLDGEAANFQKLRQELMNAEATISKLTQRSVELRSRMPRAGEILDGLRARYEEQMLSSVTDNIDMATEHLNQADQSMTEARRIADLPAGEQGGLIDALSATDFALTQAESLLEAIEHADSDIHAAVAGLASLIAEVRGEIDEASHLMSAPHGANINRERLNAAIEAGREALGVATNKSEADPLSSWTALTDADELLDEALDSARDKAASFARATATLQHSMQDADNHIRAAADLIATRRRVVGAEARTRLAEAQRAYGSAQGLANGDPRKALAYARRARKLAAEAADLARRDIRRYQDQRRGGGSNGSMVAGMVLGSMLSNNSGFGGSIGGFGGFGGGSSRPGGSGSTMGF</sequence>
<evidence type="ECO:0000313" key="4">
    <source>
        <dbReference type="Proteomes" id="UP001223646"/>
    </source>
</evidence>
<evidence type="ECO:0000259" key="2">
    <source>
        <dbReference type="Pfam" id="PF04536"/>
    </source>
</evidence>
<feature type="domain" description="TPM" evidence="2">
    <location>
        <begin position="65"/>
        <end position="176"/>
    </location>
</feature>
<dbReference type="Pfam" id="PF04536">
    <property type="entry name" value="TPM_phosphatase"/>
    <property type="match status" value="1"/>
</dbReference>
<dbReference type="InterPro" id="IPR007621">
    <property type="entry name" value="TPM_dom"/>
</dbReference>
<proteinExistence type="predicted"/>
<dbReference type="EMBL" id="JASOOY020000011">
    <property type="protein sequence ID" value="MEO3716713.1"/>
    <property type="molecule type" value="Genomic_DNA"/>
</dbReference>
<evidence type="ECO:0000313" key="3">
    <source>
        <dbReference type="EMBL" id="MEO3716713.1"/>
    </source>
</evidence>